<dbReference type="EMBL" id="JAAAIL010003662">
    <property type="protein sequence ID" value="KAG0249627.1"/>
    <property type="molecule type" value="Genomic_DNA"/>
</dbReference>
<feature type="non-terminal residue" evidence="3">
    <location>
        <position position="333"/>
    </location>
</feature>
<comment type="caution">
    <text evidence="3">The sequence shown here is derived from an EMBL/GenBank/DDBJ whole genome shotgun (WGS) entry which is preliminary data.</text>
</comment>
<dbReference type="Pfam" id="PF23948">
    <property type="entry name" value="ARM_5"/>
    <property type="match status" value="1"/>
</dbReference>
<feature type="domain" description="Arm-like repeat" evidence="2">
    <location>
        <begin position="109"/>
        <end position="328"/>
    </location>
</feature>
<proteinExistence type="predicted"/>
<evidence type="ECO:0000313" key="4">
    <source>
        <dbReference type="Proteomes" id="UP001194580"/>
    </source>
</evidence>
<evidence type="ECO:0000259" key="2">
    <source>
        <dbReference type="Pfam" id="PF23948"/>
    </source>
</evidence>
<evidence type="ECO:0000256" key="1">
    <source>
        <dbReference type="SAM" id="MobiDB-lite"/>
    </source>
</evidence>
<accession>A0AAD4H1M9</accession>
<dbReference type="Proteomes" id="UP001194580">
    <property type="component" value="Unassembled WGS sequence"/>
</dbReference>
<reference evidence="3" key="1">
    <citation type="journal article" date="2020" name="Fungal Divers.">
        <title>Resolving the Mortierellaceae phylogeny through synthesis of multi-gene phylogenetics and phylogenomics.</title>
        <authorList>
            <person name="Vandepol N."/>
            <person name="Liber J."/>
            <person name="Desiro A."/>
            <person name="Na H."/>
            <person name="Kennedy M."/>
            <person name="Barry K."/>
            <person name="Grigoriev I.V."/>
            <person name="Miller A.N."/>
            <person name="O'Donnell K."/>
            <person name="Stajich J.E."/>
            <person name="Bonito G."/>
        </authorList>
    </citation>
    <scope>NUCLEOTIDE SEQUENCE</scope>
    <source>
        <strain evidence="3">NRRL 28262</strain>
    </source>
</reference>
<dbReference type="AlphaFoldDB" id="A0AAD4H1M9"/>
<sequence length="333" mass="36963">LSQRPTMTTSKQEQPAAATSGHIQKYLTSSLDNVTEKLSRTFISIIPGNIAPPALSTTLPPPGSRFENIAQLAYCGNLLRMCMSPSAAVGAPGEPLGPTQRALIEPYAQSEDETSRVRWLIQRAVEEFSADNLKTTAVLSEVLLLAPSLDRECYRKLLNCVIAHFETAKLLDIDLLQGLVQLVENASSDYLEPDDLVRILAVLRARLQDTHQQCSKHPYYLTWALSRLLDIMVEGKVKDLRRVVDQEPLSALFRQWKDSTDPYLKHQAINAFQGLMHVPNDETRRQFVLRHAGNITMGLLGVASVCKLDLGQVKDGVDHLYNVAGNAHEVTTK</sequence>
<name>A0AAD4H1M9_9FUNG</name>
<feature type="non-terminal residue" evidence="3">
    <location>
        <position position="1"/>
    </location>
</feature>
<feature type="region of interest" description="Disordered" evidence="1">
    <location>
        <begin position="1"/>
        <end position="20"/>
    </location>
</feature>
<evidence type="ECO:0000313" key="3">
    <source>
        <dbReference type="EMBL" id="KAG0249627.1"/>
    </source>
</evidence>
<organism evidence="3 4">
    <name type="scientific">Linnemannia exigua</name>
    <dbReference type="NCBI Taxonomy" id="604196"/>
    <lineage>
        <taxon>Eukaryota</taxon>
        <taxon>Fungi</taxon>
        <taxon>Fungi incertae sedis</taxon>
        <taxon>Mucoromycota</taxon>
        <taxon>Mortierellomycotina</taxon>
        <taxon>Mortierellomycetes</taxon>
        <taxon>Mortierellales</taxon>
        <taxon>Mortierellaceae</taxon>
        <taxon>Linnemannia</taxon>
    </lineage>
</organism>
<keyword evidence="4" id="KW-1185">Reference proteome</keyword>
<dbReference type="InterPro" id="IPR056251">
    <property type="entry name" value="Arm_rpt_dom"/>
</dbReference>
<protein>
    <recommendedName>
        <fullName evidence="2">Arm-like repeat domain-containing protein</fullName>
    </recommendedName>
</protein>
<feature type="compositionally biased region" description="Polar residues" evidence="1">
    <location>
        <begin position="1"/>
        <end position="13"/>
    </location>
</feature>
<gene>
    <name evidence="3" type="ORF">BGZ95_007474</name>
</gene>